<comment type="caution">
    <text evidence="2">The sequence shown here is derived from an EMBL/GenBank/DDBJ whole genome shotgun (WGS) entry which is preliminary data.</text>
</comment>
<evidence type="ECO:0000313" key="3">
    <source>
        <dbReference type="Proteomes" id="UP000613580"/>
    </source>
</evidence>
<proteinExistence type="predicted"/>
<accession>A0A8H6SB65</accession>
<keyword evidence="3" id="KW-1185">Reference proteome</keyword>
<gene>
    <name evidence="2" type="ORF">HMN09_01086400</name>
</gene>
<evidence type="ECO:0000313" key="2">
    <source>
        <dbReference type="EMBL" id="KAF7296179.1"/>
    </source>
</evidence>
<dbReference type="OrthoDB" id="442176at2759"/>
<evidence type="ECO:0000256" key="1">
    <source>
        <dbReference type="SAM" id="MobiDB-lite"/>
    </source>
</evidence>
<dbReference type="Proteomes" id="UP000613580">
    <property type="component" value="Unassembled WGS sequence"/>
</dbReference>
<name>A0A8H6SB65_MYCCL</name>
<organism evidence="2 3">
    <name type="scientific">Mycena chlorophos</name>
    <name type="common">Agaric fungus</name>
    <name type="synonym">Agaricus chlorophos</name>
    <dbReference type="NCBI Taxonomy" id="658473"/>
    <lineage>
        <taxon>Eukaryota</taxon>
        <taxon>Fungi</taxon>
        <taxon>Dikarya</taxon>
        <taxon>Basidiomycota</taxon>
        <taxon>Agaricomycotina</taxon>
        <taxon>Agaricomycetes</taxon>
        <taxon>Agaricomycetidae</taxon>
        <taxon>Agaricales</taxon>
        <taxon>Marasmiineae</taxon>
        <taxon>Mycenaceae</taxon>
        <taxon>Mycena</taxon>
    </lineage>
</organism>
<feature type="compositionally biased region" description="Polar residues" evidence="1">
    <location>
        <begin position="1"/>
        <end position="16"/>
    </location>
</feature>
<protein>
    <submittedName>
        <fullName evidence="2">Uncharacterized protein</fullName>
    </submittedName>
</protein>
<dbReference type="EMBL" id="JACAZE010000017">
    <property type="protein sequence ID" value="KAF7296179.1"/>
    <property type="molecule type" value="Genomic_DNA"/>
</dbReference>
<feature type="region of interest" description="Disordered" evidence="1">
    <location>
        <begin position="1"/>
        <end position="20"/>
    </location>
</feature>
<dbReference type="AlphaFoldDB" id="A0A8H6SB65"/>
<sequence>MDVISETATRLGSPSQPRMGHDLEGFFPSRLELAIDQVVETPAVVETSGDGQLAAASALLAGENLVKTPAFFYHEIGELELLLDGRQSVQVGDSAMHAVRLEAFMRVHEELFPSGTESELVGKLSAYAAWKRAADL</sequence>
<reference evidence="2" key="1">
    <citation type="submission" date="2020-05" db="EMBL/GenBank/DDBJ databases">
        <title>Mycena genomes resolve the evolution of fungal bioluminescence.</title>
        <authorList>
            <person name="Tsai I.J."/>
        </authorList>
    </citation>
    <scope>NUCLEOTIDE SEQUENCE</scope>
    <source>
        <strain evidence="2">110903Hualien_Pintung</strain>
    </source>
</reference>